<comment type="caution">
    <text evidence="1">The sequence shown here is derived from an EMBL/GenBank/DDBJ whole genome shotgun (WGS) entry which is preliminary data.</text>
</comment>
<gene>
    <name evidence="1" type="ORF">AFUS01_LOCUS36889</name>
</gene>
<dbReference type="OrthoDB" id="7686387at2759"/>
<feature type="non-terminal residue" evidence="1">
    <location>
        <position position="1"/>
    </location>
</feature>
<organism evidence="1 2">
    <name type="scientific">Allacma fusca</name>
    <dbReference type="NCBI Taxonomy" id="39272"/>
    <lineage>
        <taxon>Eukaryota</taxon>
        <taxon>Metazoa</taxon>
        <taxon>Ecdysozoa</taxon>
        <taxon>Arthropoda</taxon>
        <taxon>Hexapoda</taxon>
        <taxon>Collembola</taxon>
        <taxon>Symphypleona</taxon>
        <taxon>Sminthuridae</taxon>
        <taxon>Allacma</taxon>
    </lineage>
</organism>
<accession>A0A8J2PEZ4</accession>
<proteinExistence type="predicted"/>
<evidence type="ECO:0000313" key="1">
    <source>
        <dbReference type="EMBL" id="CAG7826857.1"/>
    </source>
</evidence>
<sequence>MLADKGILFSEENNRVRCFAHILNLSCQAALSVIKKIGTNAALDIDDFEESSTDDEDTENLNRIMSSIYHRIKTT</sequence>
<name>A0A8J2PEZ4_9HEXA</name>
<protein>
    <submittedName>
        <fullName evidence="1">Uncharacterized protein</fullName>
    </submittedName>
</protein>
<dbReference type="Proteomes" id="UP000708208">
    <property type="component" value="Unassembled WGS sequence"/>
</dbReference>
<evidence type="ECO:0000313" key="2">
    <source>
        <dbReference type="Proteomes" id="UP000708208"/>
    </source>
</evidence>
<dbReference type="EMBL" id="CAJVCH010541356">
    <property type="protein sequence ID" value="CAG7826857.1"/>
    <property type="molecule type" value="Genomic_DNA"/>
</dbReference>
<dbReference type="AlphaFoldDB" id="A0A8J2PEZ4"/>
<reference evidence="1" key="1">
    <citation type="submission" date="2021-06" db="EMBL/GenBank/DDBJ databases">
        <authorList>
            <person name="Hodson N. C."/>
            <person name="Mongue J. A."/>
            <person name="Jaron S. K."/>
        </authorList>
    </citation>
    <scope>NUCLEOTIDE SEQUENCE</scope>
</reference>
<keyword evidence="2" id="KW-1185">Reference proteome</keyword>